<dbReference type="Pfam" id="PF00834">
    <property type="entry name" value="Ribul_P_3_epim"/>
    <property type="match status" value="1"/>
</dbReference>
<dbReference type="FunFam" id="3.20.20.70:FF:000191">
    <property type="entry name" value="ribulose-phosphate 3-epimerase isoform X2"/>
    <property type="match status" value="1"/>
</dbReference>
<keyword evidence="11" id="KW-0464">Manganese</keyword>
<protein>
    <recommendedName>
        <fullName evidence="7">ribulose-phosphate 3-epimerase</fullName>
        <ecNumber evidence="7">5.1.3.1</ecNumber>
    </recommendedName>
</protein>
<evidence type="ECO:0000256" key="2">
    <source>
        <dbReference type="ARBA" id="ARBA00001936"/>
    </source>
</evidence>
<evidence type="ECO:0000256" key="7">
    <source>
        <dbReference type="ARBA" id="ARBA00013188"/>
    </source>
</evidence>
<evidence type="ECO:0000256" key="14">
    <source>
        <dbReference type="ARBA" id="ARBA00057323"/>
    </source>
</evidence>
<dbReference type="GO" id="GO:0005975">
    <property type="term" value="P:carbohydrate metabolic process"/>
    <property type="evidence" value="ECO:0007669"/>
    <property type="project" value="InterPro"/>
</dbReference>
<evidence type="ECO:0000256" key="5">
    <source>
        <dbReference type="ARBA" id="ARBA00009541"/>
    </source>
</evidence>
<evidence type="ECO:0000256" key="9">
    <source>
        <dbReference type="ARBA" id="ARBA00022833"/>
    </source>
</evidence>
<dbReference type="GO" id="GO:0006163">
    <property type="term" value="P:purine nucleotide metabolic process"/>
    <property type="evidence" value="ECO:0007669"/>
    <property type="project" value="UniProtKB-ARBA"/>
</dbReference>
<evidence type="ECO:0000256" key="6">
    <source>
        <dbReference type="ARBA" id="ARBA00011738"/>
    </source>
</evidence>
<keyword evidence="9" id="KW-0862">Zinc</keyword>
<dbReference type="SUPFAM" id="SSF51366">
    <property type="entry name" value="Ribulose-phoshate binding barrel"/>
    <property type="match status" value="1"/>
</dbReference>
<evidence type="ECO:0000256" key="1">
    <source>
        <dbReference type="ARBA" id="ARBA00001782"/>
    </source>
</evidence>
<evidence type="ECO:0000256" key="12">
    <source>
        <dbReference type="ARBA" id="ARBA00023235"/>
    </source>
</evidence>
<organism evidence="15 16">
    <name type="scientific">Cymbomonas tetramitiformis</name>
    <dbReference type="NCBI Taxonomy" id="36881"/>
    <lineage>
        <taxon>Eukaryota</taxon>
        <taxon>Viridiplantae</taxon>
        <taxon>Chlorophyta</taxon>
        <taxon>Pyramimonadophyceae</taxon>
        <taxon>Pyramimonadales</taxon>
        <taxon>Pyramimonadaceae</taxon>
        <taxon>Cymbomonas</taxon>
    </lineage>
</organism>
<keyword evidence="10" id="KW-0408">Iron</keyword>
<dbReference type="EMBL" id="LGRX02018915">
    <property type="protein sequence ID" value="KAK3259250.1"/>
    <property type="molecule type" value="Genomic_DNA"/>
</dbReference>
<keyword evidence="12" id="KW-0413">Isomerase</keyword>
<evidence type="ECO:0000256" key="10">
    <source>
        <dbReference type="ARBA" id="ARBA00023004"/>
    </source>
</evidence>
<dbReference type="AlphaFoldDB" id="A0AAE0KSV8"/>
<dbReference type="CDD" id="cd00429">
    <property type="entry name" value="RPE"/>
    <property type="match status" value="1"/>
</dbReference>
<proteinExistence type="inferred from homology"/>
<keyword evidence="16" id="KW-1185">Reference proteome</keyword>
<dbReference type="InterPro" id="IPR000056">
    <property type="entry name" value="Ribul_P_3_epim-like"/>
</dbReference>
<dbReference type="GO" id="GO:0046496">
    <property type="term" value="P:nicotinamide nucleotide metabolic process"/>
    <property type="evidence" value="ECO:0007669"/>
    <property type="project" value="UniProtKB-ARBA"/>
</dbReference>
<dbReference type="GO" id="GO:0006091">
    <property type="term" value="P:generation of precursor metabolites and energy"/>
    <property type="evidence" value="ECO:0007669"/>
    <property type="project" value="UniProtKB-ARBA"/>
</dbReference>
<dbReference type="PANTHER" id="PTHR11749">
    <property type="entry name" value="RIBULOSE-5-PHOSPHATE-3-EPIMERASE"/>
    <property type="match status" value="1"/>
</dbReference>
<sequence length="202" mass="21413">MGGQSGCISTLWTGKKRQSGRHFVPNLTIGAPVVSSLREHTEAVLDCHLMVTNPEDYVGPLKDAGADIFTFHYEATEHAEKLCREIKDAGMKVGIALKPATEPDEALHALIDAGLVDMMLVLTVEPGFGGRKFQSAVMPKVAALRKKYPQLDVEVDGGVGPATIDEAARAGANVIVAGTAIFNAPDPSKVISHLRTSVENAA</sequence>
<accession>A0AAE0KSV8</accession>
<comment type="cofactor">
    <cofactor evidence="4">
        <name>Fe(2+)</name>
        <dbReference type="ChEBI" id="CHEBI:29033"/>
    </cofactor>
</comment>
<comment type="subunit">
    <text evidence="6">Homodimer.</text>
</comment>
<dbReference type="GO" id="GO:0004750">
    <property type="term" value="F:D-ribulose-phosphate 3-epimerase activity"/>
    <property type="evidence" value="ECO:0007669"/>
    <property type="project" value="UniProtKB-EC"/>
</dbReference>
<dbReference type="NCBIfam" id="NF004076">
    <property type="entry name" value="PRK05581.1-4"/>
    <property type="match status" value="1"/>
</dbReference>
<dbReference type="Gene3D" id="3.20.20.70">
    <property type="entry name" value="Aldolase class I"/>
    <property type="match status" value="1"/>
</dbReference>
<keyword evidence="8" id="KW-0479">Metal-binding</keyword>
<name>A0AAE0KSV8_9CHLO</name>
<evidence type="ECO:0000313" key="16">
    <source>
        <dbReference type="Proteomes" id="UP001190700"/>
    </source>
</evidence>
<dbReference type="InterPro" id="IPR013785">
    <property type="entry name" value="Aldolase_TIM"/>
</dbReference>
<comment type="cofactor">
    <cofactor evidence="3">
        <name>Zn(2+)</name>
        <dbReference type="ChEBI" id="CHEBI:29105"/>
    </cofactor>
</comment>
<evidence type="ECO:0000256" key="4">
    <source>
        <dbReference type="ARBA" id="ARBA00001954"/>
    </source>
</evidence>
<dbReference type="Proteomes" id="UP001190700">
    <property type="component" value="Unassembled WGS sequence"/>
</dbReference>
<evidence type="ECO:0000256" key="11">
    <source>
        <dbReference type="ARBA" id="ARBA00023211"/>
    </source>
</evidence>
<evidence type="ECO:0000256" key="3">
    <source>
        <dbReference type="ARBA" id="ARBA00001947"/>
    </source>
</evidence>
<comment type="function">
    <text evidence="14">Catalyzes the reversible epimerization of D-ribulose 5-phosphate to D-xylulose 5-phosphate.</text>
</comment>
<dbReference type="EC" id="5.1.3.1" evidence="7"/>
<gene>
    <name evidence="15" type="ORF">CYMTET_31748</name>
</gene>
<dbReference type="GO" id="GO:1901135">
    <property type="term" value="P:carbohydrate derivative metabolic process"/>
    <property type="evidence" value="ECO:0007669"/>
    <property type="project" value="UniProtKB-ARBA"/>
</dbReference>
<comment type="caution">
    <text evidence="15">The sequence shown here is derived from an EMBL/GenBank/DDBJ whole genome shotgun (WGS) entry which is preliminary data.</text>
</comment>
<comment type="catalytic activity">
    <reaction evidence="1">
        <text>D-ribulose 5-phosphate = D-xylulose 5-phosphate</text>
        <dbReference type="Rhea" id="RHEA:13677"/>
        <dbReference type="ChEBI" id="CHEBI:57737"/>
        <dbReference type="ChEBI" id="CHEBI:58121"/>
        <dbReference type="EC" id="5.1.3.1"/>
    </reaction>
</comment>
<reference evidence="15 16" key="1">
    <citation type="journal article" date="2015" name="Genome Biol. Evol.">
        <title>Comparative Genomics of a Bacterivorous Green Alga Reveals Evolutionary Causalities and Consequences of Phago-Mixotrophic Mode of Nutrition.</title>
        <authorList>
            <person name="Burns J.A."/>
            <person name="Paasch A."/>
            <person name="Narechania A."/>
            <person name="Kim E."/>
        </authorList>
    </citation>
    <scope>NUCLEOTIDE SEQUENCE [LARGE SCALE GENOMIC DNA]</scope>
    <source>
        <strain evidence="15 16">PLY_AMNH</strain>
    </source>
</reference>
<evidence type="ECO:0000256" key="13">
    <source>
        <dbReference type="ARBA" id="ARBA00023277"/>
    </source>
</evidence>
<dbReference type="GO" id="GO:0046872">
    <property type="term" value="F:metal ion binding"/>
    <property type="evidence" value="ECO:0007669"/>
    <property type="project" value="UniProtKB-KW"/>
</dbReference>
<comment type="cofactor">
    <cofactor evidence="2">
        <name>Mn(2+)</name>
        <dbReference type="ChEBI" id="CHEBI:29035"/>
    </cofactor>
</comment>
<comment type="similarity">
    <text evidence="5">Belongs to the ribulose-phosphate 3-epimerase family.</text>
</comment>
<evidence type="ECO:0000256" key="8">
    <source>
        <dbReference type="ARBA" id="ARBA00022723"/>
    </source>
</evidence>
<dbReference type="InterPro" id="IPR011060">
    <property type="entry name" value="RibuloseP-bd_barrel"/>
</dbReference>
<keyword evidence="13" id="KW-0119">Carbohydrate metabolism</keyword>
<evidence type="ECO:0000313" key="15">
    <source>
        <dbReference type="EMBL" id="KAK3259250.1"/>
    </source>
</evidence>